<feature type="region of interest" description="Disordered" evidence="8">
    <location>
        <begin position="1"/>
        <end position="66"/>
    </location>
</feature>
<evidence type="ECO:0000256" key="1">
    <source>
        <dbReference type="ARBA" id="ARBA00004604"/>
    </source>
</evidence>
<evidence type="ECO:0000313" key="10">
    <source>
        <dbReference type="Proteomes" id="UP001515480"/>
    </source>
</evidence>
<dbReference type="AlphaFoldDB" id="A0AB34J6Q4"/>
<feature type="compositionally biased region" description="Polar residues" evidence="8">
    <location>
        <begin position="48"/>
        <end position="59"/>
    </location>
</feature>
<dbReference type="GO" id="GO:0032040">
    <property type="term" value="C:small-subunit processome"/>
    <property type="evidence" value="ECO:0007669"/>
    <property type="project" value="InterPro"/>
</dbReference>
<dbReference type="GO" id="GO:0030692">
    <property type="term" value="C:Noc4p-Nop14p complex"/>
    <property type="evidence" value="ECO:0007669"/>
    <property type="project" value="TreeGrafter"/>
</dbReference>
<evidence type="ECO:0000313" key="9">
    <source>
        <dbReference type="EMBL" id="KAL1512411.1"/>
    </source>
</evidence>
<feature type="compositionally biased region" description="Low complexity" evidence="8">
    <location>
        <begin position="382"/>
        <end position="398"/>
    </location>
</feature>
<feature type="compositionally biased region" description="Low complexity" evidence="8">
    <location>
        <begin position="1"/>
        <end position="11"/>
    </location>
</feature>
<keyword evidence="4" id="KW-0698">rRNA processing</keyword>
<accession>A0AB34J6Q4</accession>
<dbReference type="PANTHER" id="PTHR23183:SF0">
    <property type="entry name" value="NUCLEOLAR PROTEIN 14"/>
    <property type="match status" value="1"/>
</dbReference>
<gene>
    <name evidence="9" type="ORF">AB1Y20_005667</name>
</gene>
<comment type="similarity">
    <text evidence="2">Belongs to the NOP14 family.</text>
</comment>
<feature type="region of interest" description="Disordered" evidence="8">
    <location>
        <begin position="199"/>
        <end position="225"/>
    </location>
</feature>
<keyword evidence="7" id="KW-0175">Coiled coil</keyword>
<evidence type="ECO:0000256" key="4">
    <source>
        <dbReference type="ARBA" id="ARBA00022552"/>
    </source>
</evidence>
<comment type="subcellular location">
    <subcellularLocation>
        <location evidence="1">Nucleus</location>
        <location evidence="1">Nucleolus</location>
    </subcellularLocation>
</comment>
<feature type="compositionally biased region" description="Acidic residues" evidence="8">
    <location>
        <begin position="341"/>
        <end position="381"/>
    </location>
</feature>
<protein>
    <recommendedName>
        <fullName evidence="11">Nucleolar protein 14</fullName>
    </recommendedName>
</protein>
<dbReference type="PANTHER" id="PTHR23183">
    <property type="entry name" value="NOP14"/>
    <property type="match status" value="1"/>
</dbReference>
<comment type="caution">
    <text evidence="9">The sequence shown here is derived from an EMBL/GenBank/DDBJ whole genome shotgun (WGS) entry which is preliminary data.</text>
</comment>
<name>A0AB34J6Q4_PRYPA</name>
<evidence type="ECO:0000256" key="5">
    <source>
        <dbReference type="ARBA" id="ARBA00023242"/>
    </source>
</evidence>
<proteinExistence type="inferred from homology"/>
<dbReference type="GO" id="GO:0030490">
    <property type="term" value="P:maturation of SSU-rRNA"/>
    <property type="evidence" value="ECO:0007669"/>
    <property type="project" value="TreeGrafter"/>
</dbReference>
<feature type="coiled-coil region" evidence="7">
    <location>
        <begin position="768"/>
        <end position="806"/>
    </location>
</feature>
<keyword evidence="10" id="KW-1185">Reference proteome</keyword>
<comment type="function">
    <text evidence="6">Involved in nucleolar processing of pre-18S ribosomal RNA. Has a role in the nuclear export of 40S pre-ribosomal subunit to the cytoplasm.</text>
</comment>
<evidence type="ECO:0000256" key="7">
    <source>
        <dbReference type="SAM" id="Coils"/>
    </source>
</evidence>
<feature type="region of interest" description="Disordered" evidence="8">
    <location>
        <begin position="91"/>
        <end position="153"/>
    </location>
</feature>
<dbReference type="Pfam" id="PF04147">
    <property type="entry name" value="Nop14"/>
    <property type="match status" value="1"/>
</dbReference>
<keyword evidence="5" id="KW-0539">Nucleus</keyword>
<evidence type="ECO:0000256" key="8">
    <source>
        <dbReference type="SAM" id="MobiDB-lite"/>
    </source>
</evidence>
<dbReference type="InterPro" id="IPR007276">
    <property type="entry name" value="Nop14"/>
</dbReference>
<evidence type="ECO:0000256" key="3">
    <source>
        <dbReference type="ARBA" id="ARBA00022517"/>
    </source>
</evidence>
<sequence length="844" mass="92221">MGGGVAFARPAAPRRRHAVLGERGPRRPRPPAESRARALELRRATLGVESSQRGRTNCFSDGRFGEDEAMAPEERLVLRFQRERQRQARAARFALEEEEPLTHGGAALGEGGAEERFGWSDEEEEEEGKRRGRGGGGEEAHFGGGDAPFKSSAELLEETIARYKLKKYERQEERREEDKALQQLDEEFDGLRGLIFSSSKQAGKSEKVSTLEAARGTAKSYDDYESLTRQLGSEMKAAPSDRMKSEDELLVLEAERLRQLEAARIARMRPDADAASTRRGPTDDDLVDNLEYAEEKVQVVGGQLAEEYYGIDAEGRHTKNIALPAVGKGGGGGKEGGAKEEEVEGEEEEEEEGEEEEGEEEEEEGEEEEGEEAEEGQEVEEAAAAAAAAAGGAEAAAQAGGEEAELPYVVECPSSMAQLEALLALAGASARRQRQLLHNLLVCHHVKLKEENRPRLKVLVELLLLRLQRLAAEGSEAASELMQPLCPTIYTIAAQLPKETAAAINALLSAARAKWRQERSSEPEGKRKHAVALPPETLALLALCVQIYPLTDYRHPVLTSCAVFTAEVLSQAEAPADLLQLHRTLFLCSCALEMVAPTNRWMPELHATATTLLATALGSAPLSHAGERCSHPSWPAARWLRAAPPAAAAPPPLRFTSLSSPPASPLGALAALYELLLSLGAAYARLPSALELWRPLLSLVAAAPPPHPSLAPLHARLAASLASLVAAAAAARVPLRLQRAPPVPLAQLNPLFDDDFRPGITADPDRERAELQKLRRKTKKEHKGAMRELRKDASFLANERRQQQLKTSQYLEERGKRAMAIMEEQEASWKSMKKEKRKMAKKLL</sequence>
<evidence type="ECO:0000256" key="2">
    <source>
        <dbReference type="ARBA" id="ARBA00007466"/>
    </source>
</evidence>
<feature type="compositionally biased region" description="Basic and acidic residues" evidence="8">
    <location>
        <begin position="19"/>
        <end position="43"/>
    </location>
</feature>
<dbReference type="Proteomes" id="UP001515480">
    <property type="component" value="Unassembled WGS sequence"/>
</dbReference>
<evidence type="ECO:0000256" key="6">
    <source>
        <dbReference type="ARBA" id="ARBA00024695"/>
    </source>
</evidence>
<dbReference type="EMBL" id="JBGBPQ010000013">
    <property type="protein sequence ID" value="KAL1512411.1"/>
    <property type="molecule type" value="Genomic_DNA"/>
</dbReference>
<keyword evidence="3" id="KW-0690">Ribosome biogenesis</keyword>
<organism evidence="9 10">
    <name type="scientific">Prymnesium parvum</name>
    <name type="common">Toxic golden alga</name>
    <dbReference type="NCBI Taxonomy" id="97485"/>
    <lineage>
        <taxon>Eukaryota</taxon>
        <taxon>Haptista</taxon>
        <taxon>Haptophyta</taxon>
        <taxon>Prymnesiophyceae</taxon>
        <taxon>Prymnesiales</taxon>
        <taxon>Prymnesiaceae</taxon>
        <taxon>Prymnesium</taxon>
    </lineage>
</organism>
<feature type="region of interest" description="Disordered" evidence="8">
    <location>
        <begin position="322"/>
        <end position="398"/>
    </location>
</feature>
<reference evidence="9 10" key="1">
    <citation type="journal article" date="2024" name="Science">
        <title>Giant polyketide synthase enzymes in the biosynthesis of giant marine polyether toxins.</title>
        <authorList>
            <person name="Fallon T.R."/>
            <person name="Shende V.V."/>
            <person name="Wierzbicki I.H."/>
            <person name="Pendleton A.L."/>
            <person name="Watervoot N.F."/>
            <person name="Auber R.P."/>
            <person name="Gonzalez D.J."/>
            <person name="Wisecaver J.H."/>
            <person name="Moore B.S."/>
        </authorList>
    </citation>
    <scope>NUCLEOTIDE SEQUENCE [LARGE SCALE GENOMIC DNA]</scope>
    <source>
        <strain evidence="9 10">12B1</strain>
    </source>
</reference>
<evidence type="ECO:0008006" key="11">
    <source>
        <dbReference type="Google" id="ProtNLM"/>
    </source>
</evidence>